<organism evidence="1 2">
    <name type="scientific">Rhodopirellula bahusiensis</name>
    <dbReference type="NCBI Taxonomy" id="2014065"/>
    <lineage>
        <taxon>Bacteria</taxon>
        <taxon>Pseudomonadati</taxon>
        <taxon>Planctomycetota</taxon>
        <taxon>Planctomycetia</taxon>
        <taxon>Pirellulales</taxon>
        <taxon>Pirellulaceae</taxon>
        <taxon>Rhodopirellula</taxon>
    </lineage>
</organism>
<dbReference type="InterPro" id="IPR017850">
    <property type="entry name" value="Alkaline_phosphatase_core_sf"/>
</dbReference>
<dbReference type="GeneID" id="90611385"/>
<keyword evidence="2" id="KW-1185">Reference proteome</keyword>
<dbReference type="PROSITE" id="PS51318">
    <property type="entry name" value="TAT"/>
    <property type="match status" value="1"/>
</dbReference>
<accession>A0A2G1W0W5</accession>
<dbReference type="Gene3D" id="3.40.720.10">
    <property type="entry name" value="Alkaline Phosphatase, subunit A"/>
    <property type="match status" value="1"/>
</dbReference>
<name>A0A2G1W0W5_9BACT</name>
<proteinExistence type="predicted"/>
<protein>
    <recommendedName>
        <fullName evidence="3">Sulfatase</fullName>
    </recommendedName>
</protein>
<reference evidence="1 2" key="1">
    <citation type="submission" date="2017-06" db="EMBL/GenBank/DDBJ databases">
        <title>Description of Rhodopirellula bahusiensis sp. nov.</title>
        <authorList>
            <person name="Kizina J."/>
            <person name="Harder J."/>
        </authorList>
    </citation>
    <scope>NUCLEOTIDE SEQUENCE [LARGE SCALE GENOMIC DNA]</scope>
    <source>
        <strain evidence="1 2">SWK21</strain>
    </source>
</reference>
<dbReference type="InterPro" id="IPR006311">
    <property type="entry name" value="TAT_signal"/>
</dbReference>
<evidence type="ECO:0000313" key="1">
    <source>
        <dbReference type="EMBL" id="PHQ32339.1"/>
    </source>
</evidence>
<comment type="caution">
    <text evidence="1">The sequence shown here is derived from an EMBL/GenBank/DDBJ whole genome shotgun (WGS) entry which is preliminary data.</text>
</comment>
<sequence length="485" mass="53100">MSIETSASTNGFSPRLSSRREMLLQCGGGFGSLALAGLLQDTASAGPSSEAPSPLASKLVHHPAKAKSVIFLFMDGGPSHLDTFDPKPDLDKLAGKPIPESFGRVLTAMGEFDSPIMPTQRKWAQHGEGGLWISDWLPHTAKMADELAVIRSCWTNGINHSGGICQMNTGSQFAGRPSLGSWVTYGMGTENENLPAFVVMQEGKGRVINGARNWGAGFMPAIYQGTTMQRTGSPFTNLDRPKHVAGSQQRAALDFLSDLNQAHAAERSDNSELEARIRSFELAYQMQSHAPDAVDLSQETEQTRSLYGLDQKETADYGRQLLMARRLVERGVRFVQCYHGAGSKWDAHSKIESNHTRMCRGMDLPVAGLIQDLKQRGLLDQTLIVWGGEFGRTPMSEKGDGRDHNPTGFSMWMAGGGVQGGQAYGTTDNLGLHAVEDRLHVHDIHSTILHLMGIDHRKLIYLHKGRPERIDQNEGRAYTKIVKPT</sequence>
<dbReference type="EMBL" id="NIZW01000028">
    <property type="protein sequence ID" value="PHQ32339.1"/>
    <property type="molecule type" value="Genomic_DNA"/>
</dbReference>
<dbReference type="PANTHER" id="PTHR43737">
    <property type="entry name" value="BLL7424 PROTEIN"/>
    <property type="match status" value="1"/>
</dbReference>
<evidence type="ECO:0000313" key="2">
    <source>
        <dbReference type="Proteomes" id="UP000225740"/>
    </source>
</evidence>
<gene>
    <name evidence="1" type="ORF">CEE69_26130</name>
</gene>
<dbReference type="PANTHER" id="PTHR43737:SF1">
    <property type="entry name" value="DUF1501 DOMAIN-CONTAINING PROTEIN"/>
    <property type="match status" value="1"/>
</dbReference>
<dbReference type="AlphaFoldDB" id="A0A2G1W0W5"/>
<dbReference type="RefSeq" id="WP_099263566.1">
    <property type="nucleotide sequence ID" value="NZ_NIZW01000028.1"/>
</dbReference>
<evidence type="ECO:0008006" key="3">
    <source>
        <dbReference type="Google" id="ProtNLM"/>
    </source>
</evidence>
<dbReference type="InterPro" id="IPR010869">
    <property type="entry name" value="DUF1501"/>
</dbReference>
<dbReference type="OrthoDB" id="127333at2"/>
<dbReference type="Pfam" id="PF07394">
    <property type="entry name" value="DUF1501"/>
    <property type="match status" value="1"/>
</dbReference>
<dbReference type="Proteomes" id="UP000225740">
    <property type="component" value="Unassembled WGS sequence"/>
</dbReference>
<dbReference type="SUPFAM" id="SSF53649">
    <property type="entry name" value="Alkaline phosphatase-like"/>
    <property type="match status" value="1"/>
</dbReference>